<evidence type="ECO:0000313" key="1">
    <source>
        <dbReference type="EMBL" id="OCT97396.1"/>
    </source>
</evidence>
<gene>
    <name evidence="1" type="ORF">XELAEV_18009619mg</name>
</gene>
<proteinExistence type="predicted"/>
<sequence>GADKSREISDDLEYSKNVLVIHKRAVQIKRYFVAPSKACNKNMLLSQNSILFSSRVLAVLHFTQEKRLYIYAQVL</sequence>
<accession>A0A974I182</accession>
<dbReference type="Proteomes" id="UP000694892">
    <property type="component" value="Chromosome 1S"/>
</dbReference>
<dbReference type="EMBL" id="CM004467">
    <property type="protein sequence ID" value="OCT97396.1"/>
    <property type="molecule type" value="Genomic_DNA"/>
</dbReference>
<evidence type="ECO:0000313" key="2">
    <source>
        <dbReference type="Proteomes" id="UP000694892"/>
    </source>
</evidence>
<protein>
    <submittedName>
        <fullName evidence="1">Uncharacterized protein</fullName>
    </submittedName>
</protein>
<dbReference type="AlphaFoldDB" id="A0A974I182"/>
<name>A0A974I182_XENLA</name>
<organism evidence="1 2">
    <name type="scientific">Xenopus laevis</name>
    <name type="common">African clawed frog</name>
    <dbReference type="NCBI Taxonomy" id="8355"/>
    <lineage>
        <taxon>Eukaryota</taxon>
        <taxon>Metazoa</taxon>
        <taxon>Chordata</taxon>
        <taxon>Craniata</taxon>
        <taxon>Vertebrata</taxon>
        <taxon>Euteleostomi</taxon>
        <taxon>Amphibia</taxon>
        <taxon>Batrachia</taxon>
        <taxon>Anura</taxon>
        <taxon>Pipoidea</taxon>
        <taxon>Pipidae</taxon>
        <taxon>Xenopodinae</taxon>
        <taxon>Xenopus</taxon>
        <taxon>Xenopus</taxon>
    </lineage>
</organism>
<reference evidence="2" key="1">
    <citation type="journal article" date="2016" name="Nature">
        <title>Genome evolution in the allotetraploid frog Xenopus laevis.</title>
        <authorList>
            <person name="Session A.M."/>
            <person name="Uno Y."/>
            <person name="Kwon T."/>
            <person name="Chapman J.A."/>
            <person name="Toyoda A."/>
            <person name="Takahashi S."/>
            <person name="Fukui A."/>
            <person name="Hikosaka A."/>
            <person name="Suzuki A."/>
            <person name="Kondo M."/>
            <person name="van Heeringen S.J."/>
            <person name="Quigley I."/>
            <person name="Heinz S."/>
            <person name="Ogino H."/>
            <person name="Ochi H."/>
            <person name="Hellsten U."/>
            <person name="Lyons J.B."/>
            <person name="Simakov O."/>
            <person name="Putnam N."/>
            <person name="Stites J."/>
            <person name="Kuroki Y."/>
            <person name="Tanaka T."/>
            <person name="Michiue T."/>
            <person name="Watanabe M."/>
            <person name="Bogdanovic O."/>
            <person name="Lister R."/>
            <person name="Georgiou G."/>
            <person name="Paranjpe S.S."/>
            <person name="van Kruijsbergen I."/>
            <person name="Shu S."/>
            <person name="Carlson J."/>
            <person name="Kinoshita T."/>
            <person name="Ohta Y."/>
            <person name="Mawaribuchi S."/>
            <person name="Jenkins J."/>
            <person name="Grimwood J."/>
            <person name="Schmutz J."/>
            <person name="Mitros T."/>
            <person name="Mozaffari S.V."/>
            <person name="Suzuki Y."/>
            <person name="Haramoto Y."/>
            <person name="Yamamoto T.S."/>
            <person name="Takagi C."/>
            <person name="Heald R."/>
            <person name="Miller K."/>
            <person name="Haudenschild C."/>
            <person name="Kitzman J."/>
            <person name="Nakayama T."/>
            <person name="Izutsu Y."/>
            <person name="Robert J."/>
            <person name="Fortriede J."/>
            <person name="Burns K."/>
            <person name="Lotay V."/>
            <person name="Karimi K."/>
            <person name="Yasuoka Y."/>
            <person name="Dichmann D.S."/>
            <person name="Flajnik M.F."/>
            <person name="Houston D.W."/>
            <person name="Shendure J."/>
            <person name="DuPasquier L."/>
            <person name="Vize P.D."/>
            <person name="Zorn A.M."/>
            <person name="Ito M."/>
            <person name="Marcotte E.M."/>
            <person name="Wallingford J.B."/>
            <person name="Ito Y."/>
            <person name="Asashima M."/>
            <person name="Ueno N."/>
            <person name="Matsuda Y."/>
            <person name="Veenstra G.J."/>
            <person name="Fujiyama A."/>
            <person name="Harland R.M."/>
            <person name="Taira M."/>
            <person name="Rokhsar D.S."/>
        </authorList>
    </citation>
    <scope>NUCLEOTIDE SEQUENCE [LARGE SCALE GENOMIC DNA]</scope>
    <source>
        <strain evidence="2">J</strain>
    </source>
</reference>
<feature type="non-terminal residue" evidence="1">
    <location>
        <position position="1"/>
    </location>
</feature>